<evidence type="ECO:0000313" key="3">
    <source>
        <dbReference type="Proteomes" id="UP000607435"/>
    </source>
</evidence>
<dbReference type="InterPro" id="IPR039523">
    <property type="entry name" value="RimK-rel_E_lig_ATP-grasp"/>
</dbReference>
<keyword evidence="3" id="KW-1185">Reference proteome</keyword>
<accession>A0ABR6Y0F5</accession>
<dbReference type="RefSeq" id="WP_186845350.1">
    <property type="nucleotide sequence ID" value="NZ_JACOME010000002.1"/>
</dbReference>
<sequence>MKTIKNIAKSILDKSTSYVYHYEQNKEASQMLKIAETEMGKLEPNIRKMCDEYANDVFGSKIYAPWLYAFSAYSKEFKEGWIPDNFYGERVVPILKGEYGKICDRNAIVSKILEETDSLDICYYINHLFLNPNYEILNEEKLKNTLFSENEKVVFKIESSLQGKGVYFFNKNNFDINAIKKLGNGVFQKYIQQHSFFSEFHNSSVATIRLTSTCDDEGNFDVKAGYFRFARGNDTHIIHDKQMRIPIDIKNGKLCDTAFFPDTKPTKQLPDIDIDFAGKVLPSFNDCISEVKKMHSRVPYIRCIGWDIIVDKNNKVKLIELNGGHNGISFNEMVQGPCFKGLNWESLRK</sequence>
<name>A0ABR6Y0F5_9FLAO</name>
<dbReference type="Proteomes" id="UP000607435">
    <property type="component" value="Unassembled WGS sequence"/>
</dbReference>
<comment type="caution">
    <text evidence="2">The sequence shown here is derived from an EMBL/GenBank/DDBJ whole genome shotgun (WGS) entry which is preliminary data.</text>
</comment>
<dbReference type="Pfam" id="PF14397">
    <property type="entry name" value="ATPgrasp_ST"/>
    <property type="match status" value="1"/>
</dbReference>
<protein>
    <recommendedName>
        <fullName evidence="1">Alpha-L-glutamate ligase-related protein ATP-grasp domain-containing protein</fullName>
    </recommendedName>
</protein>
<organism evidence="2 3">
    <name type="scientific">Winogradskyella echinorum</name>
    <dbReference type="NCBI Taxonomy" id="538189"/>
    <lineage>
        <taxon>Bacteria</taxon>
        <taxon>Pseudomonadati</taxon>
        <taxon>Bacteroidota</taxon>
        <taxon>Flavobacteriia</taxon>
        <taxon>Flavobacteriales</taxon>
        <taxon>Flavobacteriaceae</taxon>
        <taxon>Winogradskyella</taxon>
    </lineage>
</organism>
<feature type="domain" description="Alpha-L-glutamate ligase-related protein ATP-grasp" evidence="1">
    <location>
        <begin position="184"/>
        <end position="339"/>
    </location>
</feature>
<gene>
    <name evidence="2" type="ORF">H6H04_07505</name>
</gene>
<evidence type="ECO:0000313" key="2">
    <source>
        <dbReference type="EMBL" id="MBC3846219.1"/>
    </source>
</evidence>
<proteinExistence type="predicted"/>
<evidence type="ECO:0000259" key="1">
    <source>
        <dbReference type="Pfam" id="PF14397"/>
    </source>
</evidence>
<dbReference type="SUPFAM" id="SSF56059">
    <property type="entry name" value="Glutathione synthetase ATP-binding domain-like"/>
    <property type="match status" value="1"/>
</dbReference>
<reference evidence="2 3" key="1">
    <citation type="submission" date="2020-08" db="EMBL/GenBank/DDBJ databases">
        <title>Winogradskyella ouciana sp. nov., isolated from the hadal seawater of the Mariana Trench.</title>
        <authorList>
            <person name="He X."/>
        </authorList>
    </citation>
    <scope>NUCLEOTIDE SEQUENCE [LARGE SCALE GENOMIC DNA]</scope>
    <source>
        <strain evidence="2 3">KCTC 22026</strain>
    </source>
</reference>
<dbReference type="EMBL" id="JACOME010000002">
    <property type="protein sequence ID" value="MBC3846219.1"/>
    <property type="molecule type" value="Genomic_DNA"/>
</dbReference>